<dbReference type="EMBL" id="CADCUZ010000034">
    <property type="protein sequence ID" value="CAA9403665.1"/>
    <property type="molecule type" value="Genomic_DNA"/>
</dbReference>
<feature type="region of interest" description="Disordered" evidence="1">
    <location>
        <begin position="1"/>
        <end position="82"/>
    </location>
</feature>
<proteinExistence type="predicted"/>
<name>A0A6J4P1Z1_9ACTN</name>
<protein>
    <submittedName>
        <fullName evidence="2">Uncharacterized protein</fullName>
    </submittedName>
</protein>
<reference evidence="2" key="1">
    <citation type="submission" date="2020-02" db="EMBL/GenBank/DDBJ databases">
        <authorList>
            <person name="Meier V. D."/>
        </authorList>
    </citation>
    <scope>NUCLEOTIDE SEQUENCE</scope>
    <source>
        <strain evidence="2">AVDCRST_MAG55</strain>
    </source>
</reference>
<gene>
    <name evidence="2" type="ORF">AVDCRST_MAG55-830</name>
</gene>
<feature type="non-terminal residue" evidence="2">
    <location>
        <position position="82"/>
    </location>
</feature>
<evidence type="ECO:0000313" key="2">
    <source>
        <dbReference type="EMBL" id="CAA9403665.1"/>
    </source>
</evidence>
<accession>A0A6J4P1Z1</accession>
<feature type="compositionally biased region" description="Low complexity" evidence="1">
    <location>
        <begin position="13"/>
        <end position="53"/>
    </location>
</feature>
<evidence type="ECO:0000256" key="1">
    <source>
        <dbReference type="SAM" id="MobiDB-lite"/>
    </source>
</evidence>
<sequence>CGGSGAPTRGRRQSTSSSSNRRGSSRPPRGTSSRLSWDPSSWTGSRSGSGRATRSSRRTWSERSPRTGPWPPATRGSGSPPS</sequence>
<dbReference type="AlphaFoldDB" id="A0A6J4P1Z1"/>
<feature type="non-terminal residue" evidence="2">
    <location>
        <position position="1"/>
    </location>
</feature>
<organism evidence="2">
    <name type="scientific">uncultured Rubrobacteraceae bacterium</name>
    <dbReference type="NCBI Taxonomy" id="349277"/>
    <lineage>
        <taxon>Bacteria</taxon>
        <taxon>Bacillati</taxon>
        <taxon>Actinomycetota</taxon>
        <taxon>Rubrobacteria</taxon>
        <taxon>Rubrobacterales</taxon>
        <taxon>Rubrobacteraceae</taxon>
        <taxon>environmental samples</taxon>
    </lineage>
</organism>